<dbReference type="SMART" id="SM00382">
    <property type="entry name" value="AAA"/>
    <property type="match status" value="1"/>
</dbReference>
<organism evidence="12 13">
    <name type="scientific">Chara braunii</name>
    <name type="common">Braun's stonewort</name>
    <dbReference type="NCBI Taxonomy" id="69332"/>
    <lineage>
        <taxon>Eukaryota</taxon>
        <taxon>Viridiplantae</taxon>
        <taxon>Streptophyta</taxon>
        <taxon>Charophyceae</taxon>
        <taxon>Charales</taxon>
        <taxon>Characeae</taxon>
        <taxon>Chara</taxon>
    </lineage>
</organism>
<dbReference type="PROSITE" id="PS50893">
    <property type="entry name" value="ABC_TRANSPORTER_2"/>
    <property type="match status" value="1"/>
</dbReference>
<dbReference type="STRING" id="69332.A0A388LC91"/>
<dbReference type="GO" id="GO:0016887">
    <property type="term" value="F:ATP hydrolysis activity"/>
    <property type="evidence" value="ECO:0007669"/>
    <property type="project" value="InterPro"/>
</dbReference>
<dbReference type="FunFam" id="3.40.50.300:FF:000163">
    <property type="entry name" value="Multidrug resistance-associated protein member 4"/>
    <property type="match status" value="1"/>
</dbReference>
<dbReference type="GO" id="GO:0042626">
    <property type="term" value="F:ATPase-coupled transmembrane transporter activity"/>
    <property type="evidence" value="ECO:0007669"/>
    <property type="project" value="TreeGrafter"/>
</dbReference>
<evidence type="ECO:0000256" key="10">
    <source>
        <dbReference type="SAM" id="Phobius"/>
    </source>
</evidence>
<keyword evidence="5" id="KW-0547">Nucleotide-binding</keyword>
<dbReference type="OrthoDB" id="6500128at2759"/>
<gene>
    <name evidence="12" type="ORF">CBR_g30065</name>
</gene>
<dbReference type="SUPFAM" id="SSF52540">
    <property type="entry name" value="P-loop containing nucleoside triphosphate hydrolases"/>
    <property type="match status" value="1"/>
</dbReference>
<evidence type="ECO:0000259" key="11">
    <source>
        <dbReference type="PROSITE" id="PS50893"/>
    </source>
</evidence>
<feature type="region of interest" description="Disordered" evidence="9">
    <location>
        <begin position="343"/>
        <end position="368"/>
    </location>
</feature>
<dbReference type="InterPro" id="IPR050173">
    <property type="entry name" value="ABC_transporter_C-like"/>
</dbReference>
<evidence type="ECO:0000256" key="2">
    <source>
        <dbReference type="ARBA" id="ARBA00009726"/>
    </source>
</evidence>
<sequence length="368" mass="40966">MGEWMGGRERDGEGVKKTVVIFIASIGAVASKGVLSPVLVGLSLAYGSQLSGLFQWTVRQFTEVENVFVSVERCLEYTDLPQEGGLLIIQRQPEPSWPKQGSIRLENLKVRYHADMEPVLKGISFLIEGGEKCGIVGRTGAGKSTLMLALFRLVDATEGHIFFDDVNIAEIGLENLRRKISAIPQDPVLFGSTVRFNLDPFSEHSEQELWDALQAVQLKDKVMKLQGTLNASMAEFGDNFSVGERQMCCLARAILQKSKILIMDEATANVDLETDAQIQTTLRERFVNSTVLIIAHRMDTIIDVDKIALLDHGKLEEFGPPEELLDKEEGMFRGMVKRVGAAGEAQLRQTAKQSAEERETRRRRMEGK</sequence>
<evidence type="ECO:0000313" key="13">
    <source>
        <dbReference type="Proteomes" id="UP000265515"/>
    </source>
</evidence>
<evidence type="ECO:0000256" key="1">
    <source>
        <dbReference type="ARBA" id="ARBA00004141"/>
    </source>
</evidence>
<dbReference type="GO" id="GO:0016020">
    <property type="term" value="C:membrane"/>
    <property type="evidence" value="ECO:0007669"/>
    <property type="project" value="UniProtKB-SubCell"/>
</dbReference>
<keyword evidence="13" id="KW-1185">Reference proteome</keyword>
<keyword evidence="7 10" id="KW-1133">Transmembrane helix</keyword>
<keyword evidence="8 10" id="KW-0472">Membrane</keyword>
<reference evidence="12 13" key="1">
    <citation type="journal article" date="2018" name="Cell">
        <title>The Chara Genome: Secondary Complexity and Implications for Plant Terrestrialization.</title>
        <authorList>
            <person name="Nishiyama T."/>
            <person name="Sakayama H."/>
            <person name="Vries J.D."/>
            <person name="Buschmann H."/>
            <person name="Saint-Marcoux D."/>
            <person name="Ullrich K.K."/>
            <person name="Haas F.B."/>
            <person name="Vanderstraeten L."/>
            <person name="Becker D."/>
            <person name="Lang D."/>
            <person name="Vosolsobe S."/>
            <person name="Rombauts S."/>
            <person name="Wilhelmsson P.K.I."/>
            <person name="Janitza P."/>
            <person name="Kern R."/>
            <person name="Heyl A."/>
            <person name="Rumpler F."/>
            <person name="Villalobos L.I.A.C."/>
            <person name="Clay J.M."/>
            <person name="Skokan R."/>
            <person name="Toyoda A."/>
            <person name="Suzuki Y."/>
            <person name="Kagoshima H."/>
            <person name="Schijlen E."/>
            <person name="Tajeshwar N."/>
            <person name="Catarino B."/>
            <person name="Hetherington A.J."/>
            <person name="Saltykova A."/>
            <person name="Bonnot C."/>
            <person name="Breuninger H."/>
            <person name="Symeonidi A."/>
            <person name="Radhakrishnan G.V."/>
            <person name="Van Nieuwerburgh F."/>
            <person name="Deforce D."/>
            <person name="Chang C."/>
            <person name="Karol K.G."/>
            <person name="Hedrich R."/>
            <person name="Ulvskov P."/>
            <person name="Glockner G."/>
            <person name="Delwiche C.F."/>
            <person name="Petrasek J."/>
            <person name="Van de Peer Y."/>
            <person name="Friml J."/>
            <person name="Beilby M."/>
            <person name="Dolan L."/>
            <person name="Kohara Y."/>
            <person name="Sugano S."/>
            <person name="Fujiyama A."/>
            <person name="Delaux P.-M."/>
            <person name="Quint M."/>
            <person name="TheiBen G."/>
            <person name="Hagemann M."/>
            <person name="Harholt J."/>
            <person name="Dunand C."/>
            <person name="Zachgo S."/>
            <person name="Langdale J."/>
            <person name="Maumus F."/>
            <person name="Straeten D.V.D."/>
            <person name="Gould S.B."/>
            <person name="Rensing S.A."/>
        </authorList>
    </citation>
    <scope>NUCLEOTIDE SEQUENCE [LARGE SCALE GENOMIC DNA]</scope>
    <source>
        <strain evidence="12 13">S276</strain>
    </source>
</reference>
<dbReference type="InterPro" id="IPR036640">
    <property type="entry name" value="ABC1_TM_sf"/>
</dbReference>
<evidence type="ECO:0000256" key="7">
    <source>
        <dbReference type="ARBA" id="ARBA00022989"/>
    </source>
</evidence>
<dbReference type="InterPro" id="IPR027417">
    <property type="entry name" value="P-loop_NTPase"/>
</dbReference>
<feature type="compositionally biased region" description="Basic and acidic residues" evidence="9">
    <location>
        <begin position="354"/>
        <end position="368"/>
    </location>
</feature>
<accession>A0A388LC91</accession>
<keyword evidence="3" id="KW-0813">Transport</keyword>
<keyword evidence="6" id="KW-0067">ATP-binding</keyword>
<evidence type="ECO:0000256" key="9">
    <source>
        <dbReference type="SAM" id="MobiDB-lite"/>
    </source>
</evidence>
<dbReference type="CDD" id="cd03244">
    <property type="entry name" value="ABCC_MRP_domain2"/>
    <property type="match status" value="1"/>
</dbReference>
<evidence type="ECO:0000256" key="4">
    <source>
        <dbReference type="ARBA" id="ARBA00022692"/>
    </source>
</evidence>
<dbReference type="InterPro" id="IPR003593">
    <property type="entry name" value="AAA+_ATPase"/>
</dbReference>
<evidence type="ECO:0000256" key="5">
    <source>
        <dbReference type="ARBA" id="ARBA00022741"/>
    </source>
</evidence>
<evidence type="ECO:0000313" key="12">
    <source>
        <dbReference type="EMBL" id="GBG79802.1"/>
    </source>
</evidence>
<feature type="domain" description="ABC transporter" evidence="11">
    <location>
        <begin position="103"/>
        <end position="337"/>
    </location>
</feature>
<dbReference type="InterPro" id="IPR003439">
    <property type="entry name" value="ABC_transporter-like_ATP-bd"/>
</dbReference>
<keyword evidence="4 10" id="KW-0812">Transmembrane</keyword>
<protein>
    <recommendedName>
        <fullName evidence="11">ABC transporter domain-containing protein</fullName>
    </recommendedName>
</protein>
<comment type="caution">
    <text evidence="12">The sequence shown here is derived from an EMBL/GenBank/DDBJ whole genome shotgun (WGS) entry which is preliminary data.</text>
</comment>
<proteinExistence type="inferred from homology"/>
<dbReference type="Gene3D" id="3.40.50.300">
    <property type="entry name" value="P-loop containing nucleotide triphosphate hydrolases"/>
    <property type="match status" value="1"/>
</dbReference>
<comment type="similarity">
    <text evidence="2">Belongs to the ABC transporter superfamily. ABCC family. Conjugate transporter (TC 3.A.1.208) subfamily.</text>
</comment>
<evidence type="ECO:0000256" key="3">
    <source>
        <dbReference type="ARBA" id="ARBA00022448"/>
    </source>
</evidence>
<dbReference type="Gramene" id="GBG79802">
    <property type="protein sequence ID" value="GBG79802"/>
    <property type="gene ID" value="CBR_g30065"/>
</dbReference>
<dbReference type="GO" id="GO:0005524">
    <property type="term" value="F:ATP binding"/>
    <property type="evidence" value="ECO:0007669"/>
    <property type="project" value="UniProtKB-KW"/>
</dbReference>
<dbReference type="EMBL" id="BFEA01000328">
    <property type="protein sequence ID" value="GBG79802.1"/>
    <property type="molecule type" value="Genomic_DNA"/>
</dbReference>
<dbReference type="OMA" id="LINIDHR"/>
<comment type="subcellular location">
    <subcellularLocation>
        <location evidence="1">Membrane</location>
        <topology evidence="1">Multi-pass membrane protein</topology>
    </subcellularLocation>
</comment>
<feature type="transmembrane region" description="Helical" evidence="10">
    <location>
        <begin position="20"/>
        <end position="46"/>
    </location>
</feature>
<dbReference type="Pfam" id="PF00005">
    <property type="entry name" value="ABC_tran"/>
    <property type="match status" value="1"/>
</dbReference>
<evidence type="ECO:0000256" key="8">
    <source>
        <dbReference type="ARBA" id="ARBA00023136"/>
    </source>
</evidence>
<evidence type="ECO:0000256" key="6">
    <source>
        <dbReference type="ARBA" id="ARBA00022840"/>
    </source>
</evidence>
<name>A0A388LC91_CHABU</name>
<dbReference type="PANTHER" id="PTHR24223">
    <property type="entry name" value="ATP-BINDING CASSETTE SUB-FAMILY C"/>
    <property type="match status" value="1"/>
</dbReference>
<dbReference type="SUPFAM" id="SSF90123">
    <property type="entry name" value="ABC transporter transmembrane region"/>
    <property type="match status" value="1"/>
</dbReference>
<dbReference type="AlphaFoldDB" id="A0A388LC91"/>
<dbReference type="Gene3D" id="1.20.1560.10">
    <property type="entry name" value="ABC transporter type 1, transmembrane domain"/>
    <property type="match status" value="1"/>
</dbReference>
<dbReference type="Proteomes" id="UP000265515">
    <property type="component" value="Unassembled WGS sequence"/>
</dbReference>